<feature type="signal peptide" evidence="1">
    <location>
        <begin position="1"/>
        <end position="24"/>
    </location>
</feature>
<feature type="chain" id="PRO_5020480602" evidence="1">
    <location>
        <begin position="25"/>
        <end position="159"/>
    </location>
</feature>
<organism evidence="2 3">
    <name type="scientific">Brevibacillus antibioticus</name>
    <dbReference type="NCBI Taxonomy" id="2570228"/>
    <lineage>
        <taxon>Bacteria</taxon>
        <taxon>Bacillati</taxon>
        <taxon>Bacillota</taxon>
        <taxon>Bacilli</taxon>
        <taxon>Bacillales</taxon>
        <taxon>Paenibacillaceae</taxon>
        <taxon>Brevibacillus</taxon>
    </lineage>
</organism>
<protein>
    <submittedName>
        <fullName evidence="2">Uncharacterized protein</fullName>
    </submittedName>
</protein>
<name>A0A4U2Y714_9BACL</name>
<dbReference type="AlphaFoldDB" id="A0A4U2Y714"/>
<proteinExistence type="predicted"/>
<sequence>MIKKVMTLGVVLSVFTFSSQAVFASEIVQNQKFEQRSNQMQEYRELNKNKGKAASELYNNIYFYYDNLPGNVWIYSQDYTRFKVDYPRPVEFKIDQYGSSPNMEYHVIRGTSGMYPVIFEPKGTGRFVSNAWLEPGEYYFNFKSNSSDLTSFSVEVTQY</sequence>
<accession>A0A4U2Y714</accession>
<keyword evidence="1" id="KW-0732">Signal</keyword>
<dbReference type="EMBL" id="SZNK01000001">
    <property type="protein sequence ID" value="TKI56339.1"/>
    <property type="molecule type" value="Genomic_DNA"/>
</dbReference>
<dbReference type="Proteomes" id="UP000307841">
    <property type="component" value="Unassembled WGS sequence"/>
</dbReference>
<dbReference type="RefSeq" id="WP_162309080.1">
    <property type="nucleotide sequence ID" value="NZ_SZNK01000001.1"/>
</dbReference>
<evidence type="ECO:0000313" key="2">
    <source>
        <dbReference type="EMBL" id="TKI56339.1"/>
    </source>
</evidence>
<keyword evidence="3" id="KW-1185">Reference proteome</keyword>
<dbReference type="OrthoDB" id="2594455at2"/>
<evidence type="ECO:0000313" key="3">
    <source>
        <dbReference type="Proteomes" id="UP000307841"/>
    </source>
</evidence>
<evidence type="ECO:0000256" key="1">
    <source>
        <dbReference type="SAM" id="SignalP"/>
    </source>
</evidence>
<gene>
    <name evidence="2" type="ORF">E8L90_13160</name>
</gene>
<comment type="caution">
    <text evidence="2">The sequence shown here is derived from an EMBL/GenBank/DDBJ whole genome shotgun (WGS) entry which is preliminary data.</text>
</comment>
<reference evidence="2 3" key="1">
    <citation type="submission" date="2019-04" db="EMBL/GenBank/DDBJ databases">
        <title>Whole genome sequencing of Brevibacillus sp. TGS2-1.</title>
        <authorList>
            <person name="Choi A."/>
        </authorList>
    </citation>
    <scope>NUCLEOTIDE SEQUENCE [LARGE SCALE GENOMIC DNA]</scope>
    <source>
        <strain evidence="2 3">TGS2-1</strain>
    </source>
</reference>